<evidence type="ECO:0000313" key="1">
    <source>
        <dbReference type="EMBL" id="DAF95427.1"/>
    </source>
</evidence>
<reference evidence="1" key="1">
    <citation type="journal article" date="2021" name="Proc. Natl. Acad. Sci. U.S.A.">
        <title>A Catalog of Tens of Thousands of Viruses from Human Metagenomes Reveals Hidden Associations with Chronic Diseases.</title>
        <authorList>
            <person name="Tisza M.J."/>
            <person name="Buck C.B."/>
        </authorList>
    </citation>
    <scope>NUCLEOTIDE SEQUENCE</scope>
    <source>
        <strain evidence="1">CtCo31</strain>
    </source>
</reference>
<sequence length="71" mass="8398">MKLLEVLDKKFQTLQGIENYLGKMFSYRFAYKNIFNMTEDEVEEQLEAIKEEKKLGLYDDVSSDSDDFDNS</sequence>
<dbReference type="InterPro" id="IPR010823">
    <property type="entry name" value="Portal_Gp20"/>
</dbReference>
<accession>A0A8S5ULX8</accession>
<proteinExistence type="predicted"/>
<protein>
    <submittedName>
        <fullName evidence="1">Portal protein</fullName>
    </submittedName>
</protein>
<name>A0A8S5ULX8_9CAUD</name>
<organism evidence="1">
    <name type="scientific">Myoviridae sp. ctCo31</name>
    <dbReference type="NCBI Taxonomy" id="2825053"/>
    <lineage>
        <taxon>Viruses</taxon>
        <taxon>Duplodnaviria</taxon>
        <taxon>Heunggongvirae</taxon>
        <taxon>Uroviricota</taxon>
        <taxon>Caudoviricetes</taxon>
    </lineage>
</organism>
<dbReference type="Pfam" id="PF07230">
    <property type="entry name" value="Portal_T4"/>
    <property type="match status" value="1"/>
</dbReference>
<dbReference type="EMBL" id="BK016109">
    <property type="protein sequence ID" value="DAF95427.1"/>
    <property type="molecule type" value="Genomic_DNA"/>
</dbReference>